<keyword evidence="5" id="KW-1185">Reference proteome</keyword>
<proteinExistence type="inferred from homology"/>
<accession>A0ABD5SER9</accession>
<protein>
    <submittedName>
        <fullName evidence="4">Hsp20/alpha crystallin family protein</fullName>
    </submittedName>
</protein>
<comment type="similarity">
    <text evidence="1 2">Belongs to the small heat shock protein (HSP20) family.</text>
</comment>
<evidence type="ECO:0000259" key="3">
    <source>
        <dbReference type="PROSITE" id="PS01031"/>
    </source>
</evidence>
<dbReference type="AlphaFoldDB" id="A0ABD5SER9"/>
<dbReference type="RefSeq" id="WP_377042249.1">
    <property type="nucleotide sequence ID" value="NZ_JAQIVI010000007.1"/>
</dbReference>
<evidence type="ECO:0000313" key="4">
    <source>
        <dbReference type="EMBL" id="MFC6763651.1"/>
    </source>
</evidence>
<dbReference type="EMBL" id="JBHSWV010000007">
    <property type="protein sequence ID" value="MFC6763651.1"/>
    <property type="molecule type" value="Genomic_DNA"/>
</dbReference>
<dbReference type="InterPro" id="IPR002068">
    <property type="entry name" value="A-crystallin/Hsp20_dom"/>
</dbReference>
<evidence type="ECO:0000256" key="2">
    <source>
        <dbReference type="RuleBase" id="RU003616"/>
    </source>
</evidence>
<feature type="domain" description="SHSP" evidence="3">
    <location>
        <begin position="16"/>
        <end position="130"/>
    </location>
</feature>
<dbReference type="PROSITE" id="PS01031">
    <property type="entry name" value="SHSP"/>
    <property type="match status" value="1"/>
</dbReference>
<dbReference type="PANTHER" id="PTHR11527">
    <property type="entry name" value="HEAT-SHOCK PROTEIN 20 FAMILY MEMBER"/>
    <property type="match status" value="1"/>
</dbReference>
<evidence type="ECO:0000256" key="1">
    <source>
        <dbReference type="PROSITE-ProRule" id="PRU00285"/>
    </source>
</evidence>
<name>A0ABD5SER9_9EURY</name>
<reference evidence="4 5" key="1">
    <citation type="journal article" date="2019" name="Int. J. Syst. Evol. Microbiol.">
        <title>The Global Catalogue of Microorganisms (GCM) 10K type strain sequencing project: providing services to taxonomists for standard genome sequencing and annotation.</title>
        <authorList>
            <consortium name="The Broad Institute Genomics Platform"/>
            <consortium name="The Broad Institute Genome Sequencing Center for Infectious Disease"/>
            <person name="Wu L."/>
            <person name="Ma J."/>
        </authorList>
    </citation>
    <scope>NUCLEOTIDE SEQUENCE [LARGE SCALE GENOMIC DNA]</scope>
    <source>
        <strain evidence="4 5">LMG 29247</strain>
    </source>
</reference>
<gene>
    <name evidence="4" type="ORF">ACFQE6_00755</name>
</gene>
<dbReference type="SUPFAM" id="SSF49764">
    <property type="entry name" value="HSP20-like chaperones"/>
    <property type="match status" value="1"/>
</dbReference>
<dbReference type="Pfam" id="PF00011">
    <property type="entry name" value="HSP20"/>
    <property type="match status" value="1"/>
</dbReference>
<dbReference type="Gene3D" id="2.60.40.790">
    <property type="match status" value="1"/>
</dbReference>
<dbReference type="InterPro" id="IPR008978">
    <property type="entry name" value="HSP20-like_chaperone"/>
</dbReference>
<organism evidence="4 5">
    <name type="scientific">Natrinema soli</name>
    <dbReference type="NCBI Taxonomy" id="1930624"/>
    <lineage>
        <taxon>Archaea</taxon>
        <taxon>Methanobacteriati</taxon>
        <taxon>Methanobacteriota</taxon>
        <taxon>Stenosarchaea group</taxon>
        <taxon>Halobacteria</taxon>
        <taxon>Halobacteriales</taxon>
        <taxon>Natrialbaceae</taxon>
        <taxon>Natrinema</taxon>
    </lineage>
</organism>
<dbReference type="Proteomes" id="UP001596383">
    <property type="component" value="Unassembled WGS sequence"/>
</dbReference>
<dbReference type="CDD" id="cd06464">
    <property type="entry name" value="ACD_sHsps-like"/>
    <property type="match status" value="1"/>
</dbReference>
<comment type="caution">
    <text evidence="4">The sequence shown here is derived from an EMBL/GenBank/DDBJ whole genome shotgun (WGS) entry which is preliminary data.</text>
</comment>
<evidence type="ECO:0000313" key="5">
    <source>
        <dbReference type="Proteomes" id="UP001596383"/>
    </source>
</evidence>
<sequence length="130" mass="14907">MAQSTRPISTVNRMLEQLSGAVRELDIDLLDRGDDYLVVADLPGFEKDEIDLRLRENVLFIHAEHEELEVEEDDSYLRNERENRSVIGSVRLPEEVDEDQVSSRYHNGVLSVTLPKVDPSDSESNRIEID</sequence>
<dbReference type="InterPro" id="IPR031107">
    <property type="entry name" value="Small_HSP"/>
</dbReference>